<comment type="caution">
    <text evidence="1">The sequence shown here is derived from an EMBL/GenBank/DDBJ whole genome shotgun (WGS) entry which is preliminary data.</text>
</comment>
<keyword evidence="2" id="KW-1185">Reference proteome</keyword>
<sequence length="76" mass="8692">MNSASMPGPGSLHSSGYLSKQGIILNKKAEDEILNKKEEKNSQSTHTNCYDQEIDKENCNHWGLGRRYAFFPARYR</sequence>
<dbReference type="EMBL" id="JBEUSY010000468">
    <property type="protein sequence ID" value="KAL1230701.1"/>
    <property type="molecule type" value="Genomic_DNA"/>
</dbReference>
<protein>
    <submittedName>
        <fullName evidence="1">4-hydroxy-tetrahydrodipicolinate reductase</fullName>
    </submittedName>
</protein>
<dbReference type="Proteomes" id="UP001558632">
    <property type="component" value="Unassembled WGS sequence"/>
</dbReference>
<name>A0ABR3K6J3_TRISP</name>
<proteinExistence type="predicted"/>
<organism evidence="1 2">
    <name type="scientific">Trichinella spiralis</name>
    <name type="common">Trichina worm</name>
    <dbReference type="NCBI Taxonomy" id="6334"/>
    <lineage>
        <taxon>Eukaryota</taxon>
        <taxon>Metazoa</taxon>
        <taxon>Ecdysozoa</taxon>
        <taxon>Nematoda</taxon>
        <taxon>Enoplea</taxon>
        <taxon>Dorylaimia</taxon>
        <taxon>Trichinellida</taxon>
        <taxon>Trichinellidae</taxon>
        <taxon>Trichinella</taxon>
    </lineage>
</organism>
<reference evidence="1 2" key="1">
    <citation type="submission" date="2024-07" db="EMBL/GenBank/DDBJ databases">
        <title>Enhanced genomic and transcriptomic resources for Trichinella pseudospiralis and T. spiralis underpin the discovery of pronounced molecular differences between stages and species.</title>
        <authorList>
            <person name="Pasi K.K."/>
            <person name="La Rosa G."/>
            <person name="Gomez-Morales M.A."/>
            <person name="Tosini F."/>
            <person name="Sumanam S."/>
            <person name="Young N.D."/>
            <person name="Chang B.C."/>
            <person name="Robin G.B."/>
        </authorList>
    </citation>
    <scope>NUCLEOTIDE SEQUENCE [LARGE SCALE GENOMIC DNA]</scope>
    <source>
        <strain evidence="1">ISS534</strain>
    </source>
</reference>
<accession>A0ABR3K6J3</accession>
<evidence type="ECO:0000313" key="1">
    <source>
        <dbReference type="EMBL" id="KAL1230701.1"/>
    </source>
</evidence>
<gene>
    <name evidence="1" type="ORF">TSPI_05468</name>
</gene>
<evidence type="ECO:0000313" key="2">
    <source>
        <dbReference type="Proteomes" id="UP001558632"/>
    </source>
</evidence>